<organism evidence="2 3">
    <name type="scientific">Streptomyces halobius</name>
    <dbReference type="NCBI Taxonomy" id="2879846"/>
    <lineage>
        <taxon>Bacteria</taxon>
        <taxon>Bacillati</taxon>
        <taxon>Actinomycetota</taxon>
        <taxon>Actinomycetes</taxon>
        <taxon>Kitasatosporales</taxon>
        <taxon>Streptomycetaceae</taxon>
        <taxon>Streptomyces</taxon>
    </lineage>
</organism>
<dbReference type="Proteomes" id="UP000830115">
    <property type="component" value="Chromosome"/>
</dbReference>
<dbReference type="RefSeq" id="WP_248869248.1">
    <property type="nucleotide sequence ID" value="NZ_CP086322.1"/>
</dbReference>
<evidence type="ECO:0000256" key="1">
    <source>
        <dbReference type="SAM" id="MobiDB-lite"/>
    </source>
</evidence>
<accession>A0ABY4MKJ7</accession>
<name>A0ABY4MKJ7_9ACTN</name>
<gene>
    <name evidence="2" type="ORF">K9S39_33210</name>
</gene>
<dbReference type="EMBL" id="CP086322">
    <property type="protein sequence ID" value="UQA98202.1"/>
    <property type="molecule type" value="Genomic_DNA"/>
</dbReference>
<sequence length="59" mass="6225">MTAAWPLWPRRLLGQDPAAAAELRALLDELAPESGRGRVGEVHNTISGGAQHGPVIQSV</sequence>
<protein>
    <submittedName>
        <fullName evidence="2">Uncharacterized protein</fullName>
    </submittedName>
</protein>
<evidence type="ECO:0000313" key="2">
    <source>
        <dbReference type="EMBL" id="UQA98202.1"/>
    </source>
</evidence>
<reference evidence="2" key="1">
    <citation type="submission" date="2021-10" db="EMBL/GenBank/DDBJ databases">
        <title>Streptomyces nigrumlapis sp.nov.,an antimicrobial producing actinobacterium isolated from Black Gobi rocks.</title>
        <authorList>
            <person name="Wen Y."/>
            <person name="Zhang W."/>
            <person name="Liu X.G."/>
        </authorList>
    </citation>
    <scope>NUCLEOTIDE SEQUENCE</scope>
    <source>
        <strain evidence="2">ST13-2-2</strain>
    </source>
</reference>
<feature type="region of interest" description="Disordered" evidence="1">
    <location>
        <begin position="37"/>
        <end position="59"/>
    </location>
</feature>
<keyword evidence="3" id="KW-1185">Reference proteome</keyword>
<evidence type="ECO:0000313" key="3">
    <source>
        <dbReference type="Proteomes" id="UP000830115"/>
    </source>
</evidence>
<proteinExistence type="predicted"/>